<feature type="domain" description="Reverse transcriptase" evidence="1">
    <location>
        <begin position="2"/>
        <end position="134"/>
    </location>
</feature>
<comment type="caution">
    <text evidence="2">The sequence shown here is derived from an EMBL/GenBank/DDBJ whole genome shotgun (WGS) entry which is preliminary data.</text>
</comment>
<evidence type="ECO:0000313" key="3">
    <source>
        <dbReference type="Proteomes" id="UP000235965"/>
    </source>
</evidence>
<organism evidence="2 3">
    <name type="scientific">Cryptotermes secundus</name>
    <dbReference type="NCBI Taxonomy" id="105785"/>
    <lineage>
        <taxon>Eukaryota</taxon>
        <taxon>Metazoa</taxon>
        <taxon>Ecdysozoa</taxon>
        <taxon>Arthropoda</taxon>
        <taxon>Hexapoda</taxon>
        <taxon>Insecta</taxon>
        <taxon>Pterygota</taxon>
        <taxon>Neoptera</taxon>
        <taxon>Polyneoptera</taxon>
        <taxon>Dictyoptera</taxon>
        <taxon>Blattodea</taxon>
        <taxon>Blattoidea</taxon>
        <taxon>Termitoidae</taxon>
        <taxon>Kalotermitidae</taxon>
        <taxon>Cryptotermitinae</taxon>
        <taxon>Cryptotermes</taxon>
    </lineage>
</organism>
<gene>
    <name evidence="2" type="ORF">B7P43_G05512</name>
</gene>
<dbReference type="PANTHER" id="PTHR47027">
    <property type="entry name" value="REVERSE TRANSCRIPTASE DOMAIN-CONTAINING PROTEIN"/>
    <property type="match status" value="1"/>
</dbReference>
<proteinExistence type="predicted"/>
<dbReference type="Proteomes" id="UP000235965">
    <property type="component" value="Unassembled WGS sequence"/>
</dbReference>
<dbReference type="AlphaFoldDB" id="A0A2J7RN97"/>
<feature type="non-terminal residue" evidence="2">
    <location>
        <position position="139"/>
    </location>
</feature>
<dbReference type="PANTHER" id="PTHR47027:SF20">
    <property type="entry name" value="REVERSE TRANSCRIPTASE-LIKE PROTEIN WITH RNA-DIRECTED DNA POLYMERASE DOMAIN"/>
    <property type="match status" value="1"/>
</dbReference>
<evidence type="ECO:0000313" key="2">
    <source>
        <dbReference type="EMBL" id="PNF42298.1"/>
    </source>
</evidence>
<dbReference type="Pfam" id="PF00078">
    <property type="entry name" value="RVT_1"/>
    <property type="match status" value="1"/>
</dbReference>
<keyword evidence="3" id="KW-1185">Reference proteome</keyword>
<reference evidence="2 3" key="1">
    <citation type="submission" date="2017-12" db="EMBL/GenBank/DDBJ databases">
        <title>Hemimetabolous genomes reveal molecular basis of termite eusociality.</title>
        <authorList>
            <person name="Harrison M.C."/>
            <person name="Jongepier E."/>
            <person name="Robertson H.M."/>
            <person name="Arning N."/>
            <person name="Bitard-Feildel T."/>
            <person name="Chao H."/>
            <person name="Childers C.P."/>
            <person name="Dinh H."/>
            <person name="Doddapaneni H."/>
            <person name="Dugan S."/>
            <person name="Gowin J."/>
            <person name="Greiner C."/>
            <person name="Han Y."/>
            <person name="Hu H."/>
            <person name="Hughes D.S.T."/>
            <person name="Huylmans A.-K."/>
            <person name="Kemena C."/>
            <person name="Kremer L.P.M."/>
            <person name="Lee S.L."/>
            <person name="Lopez-Ezquerra A."/>
            <person name="Mallet L."/>
            <person name="Monroy-Kuhn J.M."/>
            <person name="Moser A."/>
            <person name="Murali S.C."/>
            <person name="Muzny D.M."/>
            <person name="Otani S."/>
            <person name="Piulachs M.-D."/>
            <person name="Poelchau M."/>
            <person name="Qu J."/>
            <person name="Schaub F."/>
            <person name="Wada-Katsumata A."/>
            <person name="Worley K.C."/>
            <person name="Xie Q."/>
            <person name="Ylla G."/>
            <person name="Poulsen M."/>
            <person name="Gibbs R.A."/>
            <person name="Schal C."/>
            <person name="Richards S."/>
            <person name="Belles X."/>
            <person name="Korb J."/>
            <person name="Bornberg-Bauer E."/>
        </authorList>
    </citation>
    <scope>NUCLEOTIDE SEQUENCE [LARGE SCALE GENOMIC DNA]</scope>
    <source>
        <tissue evidence="2">Whole body</tissue>
    </source>
</reference>
<dbReference type="InterPro" id="IPR000477">
    <property type="entry name" value="RT_dom"/>
</dbReference>
<sequence length="139" mass="16582">MLKERLDPYIEKIIREYQSGFRPNRSTIDNLFTLRQITEKCWEFNIDIYLCFIDFKEAYDTIIRKKLRMIMSTFGIPTKLSRIINLTMTETLNQVKIQNQLTECFKTNQGLKQRDSLAPSLFNLVLEYIARKCNVDTRN</sequence>
<dbReference type="EMBL" id="NEVH01002545">
    <property type="protein sequence ID" value="PNF42298.1"/>
    <property type="molecule type" value="Genomic_DNA"/>
</dbReference>
<evidence type="ECO:0000259" key="1">
    <source>
        <dbReference type="Pfam" id="PF00078"/>
    </source>
</evidence>
<accession>A0A2J7RN97</accession>
<protein>
    <recommendedName>
        <fullName evidence="1">Reverse transcriptase domain-containing protein</fullName>
    </recommendedName>
</protein>
<dbReference type="InParanoid" id="A0A2J7RN97"/>
<name>A0A2J7RN97_9NEOP</name>
<dbReference type="STRING" id="105785.A0A2J7RN97"/>